<evidence type="ECO:0000313" key="3">
    <source>
        <dbReference type="Proteomes" id="UP000235786"/>
    </source>
</evidence>
<dbReference type="EMBL" id="KZ613969">
    <property type="protein sequence ID" value="PMD30154.1"/>
    <property type="molecule type" value="Genomic_DNA"/>
</dbReference>
<gene>
    <name evidence="2" type="ORF">L207DRAFT_538330</name>
</gene>
<evidence type="ECO:0000256" key="1">
    <source>
        <dbReference type="SAM" id="MobiDB-lite"/>
    </source>
</evidence>
<dbReference type="AlphaFoldDB" id="A0A2J6QV62"/>
<protein>
    <submittedName>
        <fullName evidence="2">Uncharacterized protein</fullName>
    </submittedName>
</protein>
<dbReference type="OrthoDB" id="3563334at2759"/>
<sequence length="298" mass="32305">MGASRELLLFAQLPLNLARTIIHPPNASTSFAADLIATPIPPIKTPSQARPQTAVFTFRCTTFRVQFGCIKSHLLCSSLPKEKLLTRDLTFCRANTAKMPDINKEFEFIMAVLKTGSITVNYDAASTMLGWNKKKTMNKMSDFPRLFNISPGLTPLSTPASKLTFKDLHANFALSHKGKLHDWPINKEAATTAKGTKANAAKRAANDDDGEGEAGSEADADKPTTPKKPTVKRVKTKAAKEEGDAAGENEGEGPVKKPVKKAPAKPRAKGKKAAKEEVVIAEEEFAVEENGEEEVFDA</sequence>
<dbReference type="Proteomes" id="UP000235786">
    <property type="component" value="Unassembled WGS sequence"/>
</dbReference>
<reference evidence="2 3" key="1">
    <citation type="submission" date="2016-04" db="EMBL/GenBank/DDBJ databases">
        <title>A degradative enzymes factory behind the ericoid mycorrhizal symbiosis.</title>
        <authorList>
            <consortium name="DOE Joint Genome Institute"/>
            <person name="Martino E."/>
            <person name="Morin E."/>
            <person name="Grelet G."/>
            <person name="Kuo A."/>
            <person name="Kohler A."/>
            <person name="Daghino S."/>
            <person name="Barry K."/>
            <person name="Choi C."/>
            <person name="Cichocki N."/>
            <person name="Clum A."/>
            <person name="Copeland A."/>
            <person name="Hainaut M."/>
            <person name="Haridas S."/>
            <person name="Labutti K."/>
            <person name="Lindquist E."/>
            <person name="Lipzen A."/>
            <person name="Khouja H.-R."/>
            <person name="Murat C."/>
            <person name="Ohm R."/>
            <person name="Olson A."/>
            <person name="Spatafora J."/>
            <person name="Veneault-Fourrey C."/>
            <person name="Henrissat B."/>
            <person name="Grigoriev I."/>
            <person name="Martin F."/>
            <person name="Perotto S."/>
        </authorList>
    </citation>
    <scope>NUCLEOTIDE SEQUENCE [LARGE SCALE GENOMIC DNA]</scope>
    <source>
        <strain evidence="2 3">F</strain>
    </source>
</reference>
<name>A0A2J6QV62_HYAVF</name>
<feature type="compositionally biased region" description="Acidic residues" evidence="1">
    <location>
        <begin position="207"/>
        <end position="218"/>
    </location>
</feature>
<keyword evidence="3" id="KW-1185">Reference proteome</keyword>
<accession>A0A2J6QV62</accession>
<feature type="region of interest" description="Disordered" evidence="1">
    <location>
        <begin position="191"/>
        <end position="278"/>
    </location>
</feature>
<feature type="compositionally biased region" description="Basic residues" evidence="1">
    <location>
        <begin position="257"/>
        <end position="272"/>
    </location>
</feature>
<organism evidence="2 3">
    <name type="scientific">Hyaloscypha variabilis (strain UAMH 11265 / GT02V1 / F)</name>
    <name type="common">Meliniomyces variabilis</name>
    <dbReference type="NCBI Taxonomy" id="1149755"/>
    <lineage>
        <taxon>Eukaryota</taxon>
        <taxon>Fungi</taxon>
        <taxon>Dikarya</taxon>
        <taxon>Ascomycota</taxon>
        <taxon>Pezizomycotina</taxon>
        <taxon>Leotiomycetes</taxon>
        <taxon>Helotiales</taxon>
        <taxon>Hyaloscyphaceae</taxon>
        <taxon>Hyaloscypha</taxon>
        <taxon>Hyaloscypha variabilis</taxon>
    </lineage>
</organism>
<proteinExistence type="predicted"/>
<evidence type="ECO:0000313" key="2">
    <source>
        <dbReference type="EMBL" id="PMD30154.1"/>
    </source>
</evidence>
<feature type="compositionally biased region" description="Low complexity" evidence="1">
    <location>
        <begin position="191"/>
        <end position="203"/>
    </location>
</feature>